<reference evidence="9" key="1">
    <citation type="submission" date="2016-06" db="UniProtKB">
        <authorList>
            <consortium name="WormBaseParasite"/>
        </authorList>
    </citation>
    <scope>IDENTIFICATION</scope>
</reference>
<evidence type="ECO:0000256" key="3">
    <source>
        <dbReference type="ARBA" id="ARBA00023065"/>
    </source>
</evidence>
<evidence type="ECO:0000256" key="4">
    <source>
        <dbReference type="ARBA" id="ARBA00023303"/>
    </source>
</evidence>
<dbReference type="GO" id="GO:0015279">
    <property type="term" value="F:store-operated calcium channel activity"/>
    <property type="evidence" value="ECO:0007669"/>
    <property type="project" value="TreeGrafter"/>
</dbReference>
<evidence type="ECO:0000256" key="1">
    <source>
        <dbReference type="ARBA" id="ARBA00022448"/>
    </source>
</evidence>
<accession>A0A183J847</accession>
<gene>
    <name evidence="7" type="ORF">SBAD_LOCUS12045</name>
</gene>
<feature type="domain" description="Transient receptor ion channel" evidence="6">
    <location>
        <begin position="2"/>
        <end position="42"/>
    </location>
</feature>
<evidence type="ECO:0000256" key="2">
    <source>
        <dbReference type="ARBA" id="ARBA00022737"/>
    </source>
</evidence>
<sequence length="194" mass="22872">MNTYRALASPSLICLSARDPIMYAFELSWELRRLSSIENQYKMEYQALSQKCQNFVVDLLDQIRGSDELEILLNYEPSDRWTVRERVVGERMELARLKLAVQFRQKRFVAHPNCQQLLTLIWYEGLPGFRRMNELFKVLLILIVSLCFPILSLFYLIAPRSTVGQFVRKPFIKFLCHAASYCTFIRKWSSLMIS</sequence>
<keyword evidence="8" id="KW-1185">Reference proteome</keyword>
<keyword evidence="5" id="KW-1133">Transmembrane helix</keyword>
<organism evidence="9">
    <name type="scientific">Soboliphyme baturini</name>
    <dbReference type="NCBI Taxonomy" id="241478"/>
    <lineage>
        <taxon>Eukaryota</taxon>
        <taxon>Metazoa</taxon>
        <taxon>Ecdysozoa</taxon>
        <taxon>Nematoda</taxon>
        <taxon>Enoplea</taxon>
        <taxon>Dorylaimia</taxon>
        <taxon>Dioctophymatida</taxon>
        <taxon>Dioctophymatoidea</taxon>
        <taxon>Soboliphymatidae</taxon>
        <taxon>Soboliphyme</taxon>
    </lineage>
</organism>
<dbReference type="EMBL" id="UZAM01016849">
    <property type="protein sequence ID" value="VDP45004.1"/>
    <property type="molecule type" value="Genomic_DNA"/>
</dbReference>
<dbReference type="InterPro" id="IPR013555">
    <property type="entry name" value="TRP_dom"/>
</dbReference>
<proteinExistence type="predicted"/>
<protein>
    <submittedName>
        <fullName evidence="9">TRP_2 domain-containing protein</fullName>
    </submittedName>
</protein>
<reference evidence="7 8" key="2">
    <citation type="submission" date="2018-11" db="EMBL/GenBank/DDBJ databases">
        <authorList>
            <consortium name="Pathogen Informatics"/>
        </authorList>
    </citation>
    <scope>NUCLEOTIDE SEQUENCE [LARGE SCALE GENOMIC DNA]</scope>
</reference>
<keyword evidence="2" id="KW-0677">Repeat</keyword>
<dbReference type="PANTHER" id="PTHR10117">
    <property type="entry name" value="TRANSIENT RECEPTOR POTENTIAL CHANNEL"/>
    <property type="match status" value="1"/>
</dbReference>
<dbReference type="Proteomes" id="UP000270296">
    <property type="component" value="Unassembled WGS sequence"/>
</dbReference>
<dbReference type="OrthoDB" id="2373987at2759"/>
<keyword evidence="4" id="KW-0407">Ion channel</keyword>
<dbReference type="Pfam" id="PF08344">
    <property type="entry name" value="TRP_2"/>
    <property type="match status" value="1"/>
</dbReference>
<dbReference type="GO" id="GO:0070679">
    <property type="term" value="F:inositol 1,4,5 trisphosphate binding"/>
    <property type="evidence" value="ECO:0007669"/>
    <property type="project" value="TreeGrafter"/>
</dbReference>
<evidence type="ECO:0000259" key="6">
    <source>
        <dbReference type="SMART" id="SM01420"/>
    </source>
</evidence>
<dbReference type="InterPro" id="IPR002153">
    <property type="entry name" value="TRPC_channel"/>
</dbReference>
<evidence type="ECO:0000313" key="9">
    <source>
        <dbReference type="WBParaSite" id="SBAD_0001244601-mRNA-1"/>
    </source>
</evidence>
<keyword evidence="1" id="KW-0813">Transport</keyword>
<evidence type="ECO:0000256" key="5">
    <source>
        <dbReference type="SAM" id="Phobius"/>
    </source>
</evidence>
<feature type="transmembrane region" description="Helical" evidence="5">
    <location>
        <begin position="138"/>
        <end position="158"/>
    </location>
</feature>
<dbReference type="GO" id="GO:0005886">
    <property type="term" value="C:plasma membrane"/>
    <property type="evidence" value="ECO:0007669"/>
    <property type="project" value="TreeGrafter"/>
</dbReference>
<dbReference type="SMART" id="SM01420">
    <property type="entry name" value="TRP_2"/>
    <property type="match status" value="1"/>
</dbReference>
<keyword evidence="5" id="KW-0812">Transmembrane</keyword>
<evidence type="ECO:0000313" key="8">
    <source>
        <dbReference type="Proteomes" id="UP000270296"/>
    </source>
</evidence>
<dbReference type="GO" id="GO:0051480">
    <property type="term" value="P:regulation of cytosolic calcium ion concentration"/>
    <property type="evidence" value="ECO:0007669"/>
    <property type="project" value="TreeGrafter"/>
</dbReference>
<dbReference type="AlphaFoldDB" id="A0A183J847"/>
<dbReference type="WBParaSite" id="SBAD_0001244601-mRNA-1">
    <property type="protein sequence ID" value="SBAD_0001244601-mRNA-1"/>
    <property type="gene ID" value="SBAD_0001244601"/>
</dbReference>
<keyword evidence="3" id="KW-0406">Ion transport</keyword>
<evidence type="ECO:0000313" key="7">
    <source>
        <dbReference type="EMBL" id="VDP45004.1"/>
    </source>
</evidence>
<dbReference type="GO" id="GO:0034703">
    <property type="term" value="C:cation channel complex"/>
    <property type="evidence" value="ECO:0007669"/>
    <property type="project" value="TreeGrafter"/>
</dbReference>
<dbReference type="PANTHER" id="PTHR10117:SF54">
    <property type="entry name" value="TRANSIENT RECEPTOR POTENTIAL-GAMMA PROTEIN"/>
    <property type="match status" value="1"/>
</dbReference>
<keyword evidence="5" id="KW-0472">Membrane</keyword>
<name>A0A183J847_9BILA</name>